<dbReference type="KEGG" id="kphy:AOZ06_01300"/>
<keyword evidence="2" id="KW-1185">Reference proteome</keyword>
<dbReference type="AlphaFoldDB" id="A0A0N9HSH3"/>
<protein>
    <submittedName>
        <fullName evidence="1">Uncharacterized protein</fullName>
    </submittedName>
</protein>
<proteinExistence type="predicted"/>
<gene>
    <name evidence="1" type="ORF">AOZ06_01300</name>
</gene>
<dbReference type="STRING" id="860235.AOZ06_01300"/>
<name>A0A0N9HSH3_9PSEU</name>
<evidence type="ECO:0000313" key="1">
    <source>
        <dbReference type="EMBL" id="ALG05737.1"/>
    </source>
</evidence>
<dbReference type="Proteomes" id="UP000063699">
    <property type="component" value="Chromosome"/>
</dbReference>
<organism evidence="1 2">
    <name type="scientific">Kibdelosporangium phytohabitans</name>
    <dbReference type="NCBI Taxonomy" id="860235"/>
    <lineage>
        <taxon>Bacteria</taxon>
        <taxon>Bacillati</taxon>
        <taxon>Actinomycetota</taxon>
        <taxon>Actinomycetes</taxon>
        <taxon>Pseudonocardiales</taxon>
        <taxon>Pseudonocardiaceae</taxon>
        <taxon>Kibdelosporangium</taxon>
    </lineage>
</organism>
<evidence type="ECO:0000313" key="2">
    <source>
        <dbReference type="Proteomes" id="UP000063699"/>
    </source>
</evidence>
<accession>A0A0N9HSH3</accession>
<sequence>MPRVGLVAVVTLLCAAAVVRTPWVPLEKIETTEGPVLGYVMEVSPGCMHVLHSEDRGLHIILSGIVRSRQELIGSH</sequence>
<reference evidence="1 2" key="1">
    <citation type="submission" date="2015-07" db="EMBL/GenBank/DDBJ databases">
        <title>Genome sequencing of Kibdelosporangium phytohabitans.</title>
        <authorList>
            <person name="Qin S."/>
            <person name="Xing K."/>
        </authorList>
    </citation>
    <scope>NUCLEOTIDE SEQUENCE [LARGE SCALE GENOMIC DNA]</scope>
    <source>
        <strain evidence="1 2">KLBMP1111</strain>
    </source>
</reference>
<dbReference type="EMBL" id="CP012752">
    <property type="protein sequence ID" value="ALG05737.1"/>
    <property type="molecule type" value="Genomic_DNA"/>
</dbReference>